<comment type="caution">
    <text evidence="1">The sequence shown here is derived from an EMBL/GenBank/DDBJ whole genome shotgun (WGS) entry which is preliminary data.</text>
</comment>
<gene>
    <name evidence="1" type="ORF">HOLDEFILI_01896</name>
</gene>
<name>B9Y7V1_9FIRM</name>
<reference evidence="1 2" key="1">
    <citation type="submission" date="2008-12" db="EMBL/GenBank/DDBJ databases">
        <authorList>
            <person name="Fulton L."/>
            <person name="Clifton S."/>
            <person name="Fulton B."/>
            <person name="Xu J."/>
            <person name="Minx P."/>
            <person name="Pepin K.H."/>
            <person name="Johnson M."/>
            <person name="Bhonagiri V."/>
            <person name="Nash W.E."/>
            <person name="Mardis E.R."/>
            <person name="Wilson R.K."/>
        </authorList>
    </citation>
    <scope>NUCLEOTIDE SEQUENCE [LARGE SCALE GENOMIC DNA]</scope>
    <source>
        <strain evidence="1 2">DSM 12042</strain>
    </source>
</reference>
<accession>B9Y7V1</accession>
<organism evidence="1 2">
    <name type="scientific">Holdemania filiformis DSM 12042</name>
    <dbReference type="NCBI Taxonomy" id="545696"/>
    <lineage>
        <taxon>Bacteria</taxon>
        <taxon>Bacillati</taxon>
        <taxon>Bacillota</taxon>
        <taxon>Erysipelotrichia</taxon>
        <taxon>Erysipelotrichales</taxon>
        <taxon>Erysipelotrichaceae</taxon>
        <taxon>Holdemania</taxon>
    </lineage>
</organism>
<reference evidence="1 2" key="2">
    <citation type="submission" date="2009-02" db="EMBL/GenBank/DDBJ databases">
        <title>Draft genome sequence of Holdemania filiformis DSM 12042.</title>
        <authorList>
            <person name="Sudarsanam P."/>
            <person name="Ley R."/>
            <person name="Guruge J."/>
            <person name="Turnbaugh P.J."/>
            <person name="Mahowald M."/>
            <person name="Liep D."/>
            <person name="Gordon J."/>
        </authorList>
    </citation>
    <scope>NUCLEOTIDE SEQUENCE [LARGE SCALE GENOMIC DNA]</scope>
    <source>
        <strain evidence="1 2">DSM 12042</strain>
    </source>
</reference>
<dbReference type="AlphaFoldDB" id="B9Y7V1"/>
<sequence>MCRGAQAIWKKRTPLKRTGEIIRLRADFPVIIETEENPFFLKEAVL</sequence>
<dbReference type="HOGENOM" id="CLU_3184583_0_0_9"/>
<dbReference type="EMBL" id="ACCF01000107">
    <property type="protein sequence ID" value="EEF67919.1"/>
    <property type="molecule type" value="Genomic_DNA"/>
</dbReference>
<evidence type="ECO:0000313" key="1">
    <source>
        <dbReference type="EMBL" id="EEF67919.1"/>
    </source>
</evidence>
<protein>
    <submittedName>
        <fullName evidence="1">Uncharacterized protein</fullName>
    </submittedName>
</protein>
<evidence type="ECO:0000313" key="2">
    <source>
        <dbReference type="Proteomes" id="UP000005950"/>
    </source>
</evidence>
<proteinExistence type="predicted"/>
<dbReference type="STRING" id="545696.HOLDEFILI_01896"/>
<dbReference type="Proteomes" id="UP000005950">
    <property type="component" value="Unassembled WGS sequence"/>
</dbReference>